<name>A0A8H4N2B5_9PEZI</name>
<feature type="active site" description="Proton donor/acceptor" evidence="2">
    <location>
        <position position="143"/>
    </location>
</feature>
<dbReference type="Proteomes" id="UP000572817">
    <property type="component" value="Unassembled WGS sequence"/>
</dbReference>
<gene>
    <name evidence="4" type="ORF">GTA08_BOTSDO07724</name>
</gene>
<comment type="similarity">
    <text evidence="1">Belongs to the DapA family.</text>
</comment>
<keyword evidence="5" id="KW-1185">Reference proteome</keyword>
<dbReference type="GO" id="GO:0008840">
    <property type="term" value="F:4-hydroxy-tetrahydrodipicolinate synthase activity"/>
    <property type="evidence" value="ECO:0007669"/>
    <property type="project" value="TreeGrafter"/>
</dbReference>
<organism evidence="4 5">
    <name type="scientific">Botryosphaeria dothidea</name>
    <dbReference type="NCBI Taxonomy" id="55169"/>
    <lineage>
        <taxon>Eukaryota</taxon>
        <taxon>Fungi</taxon>
        <taxon>Dikarya</taxon>
        <taxon>Ascomycota</taxon>
        <taxon>Pezizomycotina</taxon>
        <taxon>Dothideomycetes</taxon>
        <taxon>Dothideomycetes incertae sedis</taxon>
        <taxon>Botryosphaeriales</taxon>
        <taxon>Botryosphaeriaceae</taxon>
        <taxon>Botryosphaeria</taxon>
    </lineage>
</organism>
<evidence type="ECO:0000256" key="1">
    <source>
        <dbReference type="PIRNR" id="PIRNR001365"/>
    </source>
</evidence>
<evidence type="ECO:0000256" key="2">
    <source>
        <dbReference type="PIRSR" id="PIRSR001365-1"/>
    </source>
</evidence>
<dbReference type="AlphaFoldDB" id="A0A8H4N2B5"/>
<evidence type="ECO:0000313" key="5">
    <source>
        <dbReference type="Proteomes" id="UP000572817"/>
    </source>
</evidence>
<dbReference type="CDD" id="cd00408">
    <property type="entry name" value="DHDPS-like"/>
    <property type="match status" value="1"/>
</dbReference>
<reference evidence="4" key="1">
    <citation type="submission" date="2020-04" db="EMBL/GenBank/DDBJ databases">
        <title>Genome Assembly and Annotation of Botryosphaeria dothidea sdau 11-99, a Latent Pathogen of Apple Fruit Ring Rot in China.</title>
        <authorList>
            <person name="Yu C."/>
            <person name="Diao Y."/>
            <person name="Lu Q."/>
            <person name="Zhao J."/>
            <person name="Cui S."/>
            <person name="Peng C."/>
            <person name="He B."/>
            <person name="Liu H."/>
        </authorList>
    </citation>
    <scope>NUCLEOTIDE SEQUENCE [LARGE SCALE GENOMIC DNA]</scope>
    <source>
        <strain evidence="4">Sdau11-99</strain>
    </source>
</reference>
<proteinExistence type="inferred from homology"/>
<protein>
    <submittedName>
        <fullName evidence="4">Lipase GDSL</fullName>
    </submittedName>
</protein>
<dbReference type="PRINTS" id="PR00146">
    <property type="entry name" value="DHPICSNTHASE"/>
</dbReference>
<dbReference type="InterPro" id="IPR013785">
    <property type="entry name" value="Aldolase_TIM"/>
</dbReference>
<dbReference type="Gene3D" id="3.20.20.70">
    <property type="entry name" value="Aldolase class I"/>
    <property type="match status" value="1"/>
</dbReference>
<dbReference type="PIRSF" id="PIRSF001365">
    <property type="entry name" value="DHDPS"/>
    <property type="match status" value="1"/>
</dbReference>
<evidence type="ECO:0000256" key="3">
    <source>
        <dbReference type="PIRSR" id="PIRSR001365-2"/>
    </source>
</evidence>
<comment type="caution">
    <text evidence="4">The sequence shown here is derived from an EMBL/GenBank/DDBJ whole genome shotgun (WGS) entry which is preliminary data.</text>
</comment>
<dbReference type="PANTHER" id="PTHR12128:SF47">
    <property type="entry name" value="DIHYDRODIPICOLINATE SYNTHASE-RELATED"/>
    <property type="match status" value="1"/>
</dbReference>
<accession>A0A8H4N2B5</accession>
<dbReference type="PANTHER" id="PTHR12128">
    <property type="entry name" value="DIHYDRODIPICOLINATE SYNTHASE"/>
    <property type="match status" value="1"/>
</dbReference>
<feature type="active site" description="Schiff-base intermediate with substrate" evidence="2">
    <location>
        <position position="173"/>
    </location>
</feature>
<dbReference type="Pfam" id="PF00701">
    <property type="entry name" value="DHDPS"/>
    <property type="match status" value="1"/>
</dbReference>
<dbReference type="SUPFAM" id="SSF51569">
    <property type="entry name" value="Aldolase"/>
    <property type="match status" value="1"/>
</dbReference>
<evidence type="ECO:0000313" key="4">
    <source>
        <dbReference type="EMBL" id="KAF4304543.1"/>
    </source>
</evidence>
<sequence>MVAAQHVKVPPDGIWAPAITFLDNDQLTLDAQTKYYKYLSTTGLAGLVIMGTNGETFLLTAQERATLIATARKAVGPSFPIMAGCGGHSTAQVLGHIADAAAAGADYALVLPPGYFGKATTPAVVERFFDRVAEQSPLPIVLYNFPAVTNGIDLDSDVIARLAQRHPNIVGVKLTCGSVAKVVRLAAALPADRFKTYGGQSDFLLGALASGAAGCIAAFANIAPRTIVKIYDLYKQGQAEEALALHKKAALAENPCKAGIATVKFAAARFTGRRAGIEGAGRLALPREPYVEPAEEAKVKVAGALDEVQQIEEKLWKEAA</sequence>
<feature type="binding site" evidence="3">
    <location>
        <position position="216"/>
    </location>
    <ligand>
        <name>pyruvate</name>
        <dbReference type="ChEBI" id="CHEBI:15361"/>
    </ligand>
</feature>
<dbReference type="EMBL" id="WWBZ02000051">
    <property type="protein sequence ID" value="KAF4304543.1"/>
    <property type="molecule type" value="Genomic_DNA"/>
</dbReference>
<keyword evidence="1" id="KW-0456">Lyase</keyword>
<dbReference type="OrthoDB" id="191315at2759"/>
<dbReference type="SMART" id="SM01130">
    <property type="entry name" value="DHDPS"/>
    <property type="match status" value="1"/>
</dbReference>
<dbReference type="InterPro" id="IPR002220">
    <property type="entry name" value="DapA-like"/>
</dbReference>